<evidence type="ECO:0000256" key="2">
    <source>
        <dbReference type="ARBA" id="ARBA00022649"/>
    </source>
</evidence>
<dbReference type="SUPFAM" id="SSF50118">
    <property type="entry name" value="Cell growth inhibitor/plasmid maintenance toxic component"/>
    <property type="match status" value="1"/>
</dbReference>
<dbReference type="Gene3D" id="2.30.30.110">
    <property type="match status" value="1"/>
</dbReference>
<dbReference type="RefSeq" id="WP_003348153.1">
    <property type="nucleotide sequence ID" value="NZ_ADWW01000003.1"/>
</dbReference>
<sequence length="175" mass="20411">MPESDAIKFERKRIRKFEKEMALRAWSKEKDELAKGWIDDEAKQKARKLKQGAIYLCKLGENIGSEMNTDEGGLRPVLVVSNDTINNTADNVAIVPLSKQLKYYLNRKKQKMPRYNSHYFLFKKHYPFLNYDSAVKCEEIRSVSKIRIDRKLGNVEPKVLQKILTCINWVTTGKK</sequence>
<protein>
    <submittedName>
        <fullName evidence="3">Uncharacterized protein</fullName>
    </submittedName>
</protein>
<organism evidence="3 4">
    <name type="scientific">Bacillus methanolicus (strain MGA3 / ATCC 53907)</name>
    <dbReference type="NCBI Taxonomy" id="796606"/>
    <lineage>
        <taxon>Bacteria</taxon>
        <taxon>Bacillati</taxon>
        <taxon>Bacillota</taxon>
        <taxon>Bacilli</taxon>
        <taxon>Bacillales</taxon>
        <taxon>Bacillaceae</taxon>
        <taxon>Bacillus</taxon>
    </lineage>
</organism>
<dbReference type="GO" id="GO:0003677">
    <property type="term" value="F:DNA binding"/>
    <property type="evidence" value="ECO:0007669"/>
    <property type="project" value="InterPro"/>
</dbReference>
<name>I3E399_BACMM</name>
<keyword evidence="4" id="KW-1185">Reference proteome</keyword>
<dbReference type="Pfam" id="PF02452">
    <property type="entry name" value="PemK_toxin"/>
    <property type="match status" value="1"/>
</dbReference>
<dbReference type="STRING" id="796606.BMMGA3_02370"/>
<keyword evidence="2" id="KW-1277">Toxin-antitoxin system</keyword>
<evidence type="ECO:0000256" key="1">
    <source>
        <dbReference type="ARBA" id="ARBA00007521"/>
    </source>
</evidence>
<dbReference type="InterPro" id="IPR011067">
    <property type="entry name" value="Plasmid_toxin/cell-grow_inhib"/>
</dbReference>
<dbReference type="InterPro" id="IPR003477">
    <property type="entry name" value="PemK-like"/>
</dbReference>
<dbReference type="OrthoDB" id="2083262at2"/>
<accession>I3E399</accession>
<dbReference type="GO" id="GO:0006402">
    <property type="term" value="P:mRNA catabolic process"/>
    <property type="evidence" value="ECO:0007669"/>
    <property type="project" value="TreeGrafter"/>
</dbReference>
<dbReference type="Proteomes" id="UP000027602">
    <property type="component" value="Chromosome"/>
</dbReference>
<dbReference type="HOGENOM" id="CLU_121823_1_3_9"/>
<dbReference type="KEGG" id="bmet:BMMGA3_02370"/>
<dbReference type="GO" id="GO:0004521">
    <property type="term" value="F:RNA endonuclease activity"/>
    <property type="evidence" value="ECO:0007669"/>
    <property type="project" value="TreeGrafter"/>
</dbReference>
<dbReference type="AlphaFoldDB" id="I3E399"/>
<dbReference type="EMBL" id="CP007739">
    <property type="protein sequence ID" value="AIE58942.1"/>
    <property type="molecule type" value="Genomic_DNA"/>
</dbReference>
<reference evidence="3 4" key="1">
    <citation type="journal article" date="2015" name="BMC Genomics">
        <title>Transcriptome analysis of thermophilic methylotrophic Bacillus methanolicus MGA3 using RNA-sequencing provides detailed insights into its previously uncharted transcriptional landscape.</title>
        <authorList>
            <person name="Irla M."/>
            <person name="Neshat A."/>
            <person name="Brautaset T."/>
            <person name="Ruckert C."/>
            <person name="Kalinowski J."/>
            <person name="Wendisch V.F."/>
        </authorList>
    </citation>
    <scope>NUCLEOTIDE SEQUENCE [LARGE SCALE GENOMIC DNA]</scope>
    <source>
        <strain evidence="4">MGA3 / ATCC 53907</strain>
    </source>
</reference>
<evidence type="ECO:0000313" key="3">
    <source>
        <dbReference type="EMBL" id="AIE58942.1"/>
    </source>
</evidence>
<proteinExistence type="inferred from homology"/>
<comment type="similarity">
    <text evidence="1">Belongs to the PemK/MazF family.</text>
</comment>
<evidence type="ECO:0000313" key="4">
    <source>
        <dbReference type="Proteomes" id="UP000027602"/>
    </source>
</evidence>
<dbReference type="eggNOG" id="COG2337">
    <property type="taxonomic scope" value="Bacteria"/>
</dbReference>
<gene>
    <name evidence="3" type="ORF">BMMGA3_02370</name>
</gene>
<dbReference type="PANTHER" id="PTHR33988">
    <property type="entry name" value="ENDORIBONUCLEASE MAZF-RELATED"/>
    <property type="match status" value="1"/>
</dbReference>
<dbReference type="GO" id="GO:0016075">
    <property type="term" value="P:rRNA catabolic process"/>
    <property type="evidence" value="ECO:0007669"/>
    <property type="project" value="TreeGrafter"/>
</dbReference>